<feature type="region of interest" description="Disordered" evidence="3">
    <location>
        <begin position="879"/>
        <end position="955"/>
    </location>
</feature>
<keyword evidence="1" id="KW-0945">Host-virus interaction</keyword>
<dbReference type="GO" id="GO:0003676">
    <property type="term" value="F:nucleic acid binding"/>
    <property type="evidence" value="ECO:0007669"/>
    <property type="project" value="InterPro"/>
</dbReference>
<name>A0A6L2MQZ5_TANCI</name>
<gene>
    <name evidence="5" type="ORF">Tci_047767</name>
</gene>
<dbReference type="Pfam" id="PF22936">
    <property type="entry name" value="Pol_BBD"/>
    <property type="match status" value="1"/>
</dbReference>
<dbReference type="GO" id="GO:0008270">
    <property type="term" value="F:zinc ion binding"/>
    <property type="evidence" value="ECO:0007669"/>
    <property type="project" value="UniProtKB-KW"/>
</dbReference>
<dbReference type="EMBL" id="BKCJ010007150">
    <property type="protein sequence ID" value="GEU75789.1"/>
    <property type="molecule type" value="Genomic_DNA"/>
</dbReference>
<dbReference type="InterPro" id="IPR036875">
    <property type="entry name" value="Znf_CCHC_sf"/>
</dbReference>
<dbReference type="InterPro" id="IPR001878">
    <property type="entry name" value="Znf_CCHC"/>
</dbReference>
<dbReference type="PANTHER" id="PTHR13037:SF24">
    <property type="entry name" value="POLYCOMB PROTEIN PCL-RELATED"/>
    <property type="match status" value="1"/>
</dbReference>
<evidence type="ECO:0000259" key="4">
    <source>
        <dbReference type="PROSITE" id="PS50158"/>
    </source>
</evidence>
<feature type="non-terminal residue" evidence="5">
    <location>
        <position position="1"/>
    </location>
</feature>
<dbReference type="Pfam" id="PF13976">
    <property type="entry name" value="gag_pre-integrs"/>
    <property type="match status" value="1"/>
</dbReference>
<evidence type="ECO:0000256" key="3">
    <source>
        <dbReference type="SAM" id="MobiDB-lite"/>
    </source>
</evidence>
<evidence type="ECO:0000256" key="2">
    <source>
        <dbReference type="PROSITE-ProRule" id="PRU00047"/>
    </source>
</evidence>
<feature type="compositionally biased region" description="Low complexity" evidence="3">
    <location>
        <begin position="880"/>
        <end position="894"/>
    </location>
</feature>
<dbReference type="PANTHER" id="PTHR13037">
    <property type="entry name" value="FORMIN"/>
    <property type="match status" value="1"/>
</dbReference>
<keyword evidence="2" id="KW-0479">Metal-binding</keyword>
<dbReference type="SUPFAM" id="SSF57756">
    <property type="entry name" value="Retrovirus zinc finger-like domains"/>
    <property type="match status" value="1"/>
</dbReference>
<feature type="region of interest" description="Disordered" evidence="3">
    <location>
        <begin position="554"/>
        <end position="599"/>
    </location>
</feature>
<sequence>TPSPQPSNPILDDIMDAPLRPSNPLPLQSHPSLDITLSLSPITPLDHILDTPLPQPPPQPPLIGYPIYFNMFDYHRVAFVYHRSLLSDLISRLFTTSIHQSKAKVTEIKESKDLTSLSLDELIGNLKVHEMIIKKDSEIVKAKGERISLNLKAKKESSDDECSTSGSEDEEYAMAVRDFKKFFKRRGIFVRQPRNDKKTFQRNRDDKNDKSERKCFRCGDPNHLSGECSKPLKDNNQIEFVGGSWSDIGEEDDEKTKDDMCLVAQASNEICLGVDLEPDEWIKDSGCSKHMTGNQNLFSTYKAYNRGNVIFVSNLHGNIIGKGKICDNKCKVTFSEHDREINKDGKIIGRGIRKKGLYVLKLGNKPKDKICLETIDENSTLWHRRLGHANMGLIQSLASKELVRNLPKLKLDQHFCDACKIGIQAHASHKAKNKALEKPAFSVSLLICLKKHDCVERIPSANLNAQIVRDDMVRVQVPRYMAWLNYDEHVDSLNTVDNEVGVISPESTIQTLPSFREYTPPMTYMKEVEKTLGILIKVEPLNETKLEEVGLNCNHNTPLSSREVPSFDKSEPQPQPLPNCPPLDVSLGTERGLKPQSPDSFRMKVLDNLTIHTPPSSLVESFHIKDLYCYYPPCIDDSKKHYGFKPGYFQNSKAYIILNKHTGKIKESLNVTFDETPLPSKTSPLVDDDLDEEEAIKVTKMKNLENNIEDETLEIDKIVNIKESKNHLLEMSMFSHIGFECLLEIYEQIDPRFILEFYSQYRINYDSDGQMFVEFVFQNQLFSFSLEEFGQILHIPYEDNAILLTSLLNEWSLSPNKVQLILPYGTLRASTPSPICFVNPLTNEASTKASAYNLSKKIKLAIIPPRQLFVNFSSDEDATTTRSPITTSSSLSLPNVPLKTPSTKDSSSTFGTTSSSFESKPQSSPPTSNDTPSPQPSNPFHDNIMDAPPRPSNLIPLQSHPSLYITLSLSPITPLDHILDTPSPPTPQPPPQPPLTGHLIYFNYHDYHGSTCLCCFHNQNLIFSLRDGMNLMFAHIEYLLTSAIAPLSPPHL</sequence>
<dbReference type="PROSITE" id="PS50158">
    <property type="entry name" value="ZF_CCHC"/>
    <property type="match status" value="1"/>
</dbReference>
<dbReference type="AlphaFoldDB" id="A0A6L2MQZ5"/>
<dbReference type="InterPro" id="IPR025724">
    <property type="entry name" value="GAG-pre-integrase_dom"/>
</dbReference>
<reference evidence="5" key="1">
    <citation type="journal article" date="2019" name="Sci. Rep.">
        <title>Draft genome of Tanacetum cinerariifolium, the natural source of mosquito coil.</title>
        <authorList>
            <person name="Yamashiro T."/>
            <person name="Shiraishi A."/>
            <person name="Satake H."/>
            <person name="Nakayama K."/>
        </authorList>
    </citation>
    <scope>NUCLEOTIDE SEQUENCE</scope>
</reference>
<feature type="region of interest" description="Disordered" evidence="3">
    <location>
        <begin position="1"/>
        <end position="25"/>
    </location>
</feature>
<organism evidence="5">
    <name type="scientific">Tanacetum cinerariifolium</name>
    <name type="common">Dalmatian daisy</name>
    <name type="synonym">Chrysanthemum cinerariifolium</name>
    <dbReference type="NCBI Taxonomy" id="118510"/>
    <lineage>
        <taxon>Eukaryota</taxon>
        <taxon>Viridiplantae</taxon>
        <taxon>Streptophyta</taxon>
        <taxon>Embryophyta</taxon>
        <taxon>Tracheophyta</taxon>
        <taxon>Spermatophyta</taxon>
        <taxon>Magnoliopsida</taxon>
        <taxon>eudicotyledons</taxon>
        <taxon>Gunneridae</taxon>
        <taxon>Pentapetalae</taxon>
        <taxon>asterids</taxon>
        <taxon>campanulids</taxon>
        <taxon>Asterales</taxon>
        <taxon>Asteraceae</taxon>
        <taxon>Asteroideae</taxon>
        <taxon>Anthemideae</taxon>
        <taxon>Anthemidinae</taxon>
        <taxon>Tanacetum</taxon>
    </lineage>
</organism>
<keyword evidence="2" id="KW-0863">Zinc-finger</keyword>
<accession>A0A6L2MQZ5</accession>
<feature type="region of interest" description="Disordered" evidence="3">
    <location>
        <begin position="194"/>
        <end position="213"/>
    </location>
</feature>
<protein>
    <submittedName>
        <fullName evidence="5">Retrotransposon protein</fullName>
    </submittedName>
</protein>
<evidence type="ECO:0000313" key="5">
    <source>
        <dbReference type="EMBL" id="GEU75789.1"/>
    </source>
</evidence>
<comment type="caution">
    <text evidence="5">The sequence shown here is derived from an EMBL/GenBank/DDBJ whole genome shotgun (WGS) entry which is preliminary data.</text>
</comment>
<keyword evidence="2" id="KW-0862">Zinc</keyword>
<dbReference type="InterPro" id="IPR054722">
    <property type="entry name" value="PolX-like_BBD"/>
</dbReference>
<evidence type="ECO:0000256" key="1">
    <source>
        <dbReference type="ARBA" id="ARBA00022581"/>
    </source>
</evidence>
<feature type="domain" description="CCHC-type" evidence="4">
    <location>
        <begin position="213"/>
        <end position="230"/>
    </location>
</feature>
<feature type="compositionally biased region" description="Low complexity" evidence="3">
    <location>
        <begin position="903"/>
        <end position="932"/>
    </location>
</feature>
<dbReference type="Pfam" id="PF25597">
    <property type="entry name" value="SH3_retrovirus"/>
    <property type="match status" value="1"/>
</dbReference>
<dbReference type="InterPro" id="IPR057670">
    <property type="entry name" value="SH3_retrovirus"/>
</dbReference>
<proteinExistence type="predicted"/>